<organism evidence="1 2">
    <name type="scientific">Pueribacillus theae</name>
    <dbReference type="NCBI Taxonomy" id="2171751"/>
    <lineage>
        <taxon>Bacteria</taxon>
        <taxon>Bacillati</taxon>
        <taxon>Bacillota</taxon>
        <taxon>Bacilli</taxon>
        <taxon>Bacillales</taxon>
        <taxon>Bacillaceae</taxon>
        <taxon>Pueribacillus</taxon>
    </lineage>
</organism>
<evidence type="ECO:0000313" key="2">
    <source>
        <dbReference type="Proteomes" id="UP000245998"/>
    </source>
</evidence>
<dbReference type="OrthoDB" id="2692124at2"/>
<comment type="caution">
    <text evidence="1">The sequence shown here is derived from an EMBL/GenBank/DDBJ whole genome shotgun (WGS) entry which is preliminary data.</text>
</comment>
<protein>
    <submittedName>
        <fullName evidence="1">DUF2187 domain-containing protein</fullName>
    </submittedName>
</protein>
<dbReference type="AlphaFoldDB" id="A0A2U1K043"/>
<proteinExistence type="predicted"/>
<sequence>MKTAKVGNIISFNEGMLGKVVAVLQNTVIADLTYMSNFDSLGVEHERQVIRHSEYKIVKME</sequence>
<keyword evidence="2" id="KW-1185">Reference proteome</keyword>
<dbReference type="InterPro" id="IPR018690">
    <property type="entry name" value="DUF2187"/>
</dbReference>
<gene>
    <name evidence="1" type="ORF">DCC39_11205</name>
</gene>
<dbReference type="RefSeq" id="WP_116554992.1">
    <property type="nucleotide sequence ID" value="NZ_QCZG01000022.1"/>
</dbReference>
<accession>A0A2U1K043</accession>
<evidence type="ECO:0000313" key="1">
    <source>
        <dbReference type="EMBL" id="PWA10393.1"/>
    </source>
</evidence>
<dbReference type="Proteomes" id="UP000245998">
    <property type="component" value="Unassembled WGS sequence"/>
</dbReference>
<reference evidence="1 2" key="1">
    <citation type="submission" date="2018-04" db="EMBL/GenBank/DDBJ databases">
        <title>Camelliibacillus theae gen. nov., sp. nov., isolated from Pu'er tea.</title>
        <authorList>
            <person name="Niu L."/>
        </authorList>
    </citation>
    <scope>NUCLEOTIDE SEQUENCE [LARGE SCALE GENOMIC DNA]</scope>
    <source>
        <strain evidence="1 2">T8</strain>
    </source>
</reference>
<name>A0A2U1K043_9BACI</name>
<dbReference type="Pfam" id="PF09953">
    <property type="entry name" value="DUF2187"/>
    <property type="match status" value="1"/>
</dbReference>
<dbReference type="EMBL" id="QCZG01000022">
    <property type="protein sequence ID" value="PWA10393.1"/>
    <property type="molecule type" value="Genomic_DNA"/>
</dbReference>